<dbReference type="Proteomes" id="UP000275078">
    <property type="component" value="Unassembled WGS sequence"/>
</dbReference>
<feature type="region of interest" description="Disordered" evidence="1">
    <location>
        <begin position="272"/>
        <end position="294"/>
    </location>
</feature>
<gene>
    <name evidence="2" type="ORF">BJ508DRAFT_314236</name>
</gene>
<feature type="compositionally biased region" description="Polar residues" evidence="1">
    <location>
        <begin position="110"/>
        <end position="120"/>
    </location>
</feature>
<feature type="region of interest" description="Disordered" evidence="1">
    <location>
        <begin position="526"/>
        <end position="563"/>
    </location>
</feature>
<name>A0A3N4HFS0_ASCIM</name>
<feature type="region of interest" description="Disordered" evidence="1">
    <location>
        <begin position="107"/>
        <end position="174"/>
    </location>
</feature>
<keyword evidence="3" id="KW-1185">Reference proteome</keyword>
<protein>
    <submittedName>
        <fullName evidence="2">Uncharacterized protein</fullName>
    </submittedName>
</protein>
<sequence length="563" mass="62011">MPCIYKYVPQDITAIAPPLDTEMEVEVTGIGTRFTLAYVNEPTIQFTVFLNGARQLDAIRSAFHEQIQVCGIISFYKSRKCIFTSTVLFDGWFSWYLHSAPGSEYRGTASAISNQPNSSYEHCERRNVSQASKQREQHKEPLSSSNYRESTEASHALESSSEYVETGGDSQTAGFEDVQDHIEGRSALYYESDLSSPTGSRHQDAIGIVYLSSEGHNGREDNVSYAGHPSSEYVERSRMGQAAEYNDIHGEARRPTAKVDESSFNILAPGCREAVNDSGQPSSEYYEGKSHSSVLEYPPSTPDIQNLDGDESNAVRDGGVNSELQIENITNPVIHEAVNDSGQPSSEYHEGTLHSSVLEYPPSTPDIQNLDGDESNAVRDGGVNSELQIENITNPVIGYLTIPGTSTPPTIYPNQLIMNSPTLHSETGKFSVVEISSDVDLSALRPTRNWSIPPSSFVTPPCHQNLPVRREFENRFSIGPPSSPPPRPYIQLQSQSSQTINTKYGLTDICTGDLELPLLDGQLDEEAREGDEVKVSKGEYGLEDWTQLGLPRSTPAPNRPSWS</sequence>
<evidence type="ECO:0000256" key="1">
    <source>
        <dbReference type="SAM" id="MobiDB-lite"/>
    </source>
</evidence>
<evidence type="ECO:0000313" key="2">
    <source>
        <dbReference type="EMBL" id="RPA72969.1"/>
    </source>
</evidence>
<organism evidence="2 3">
    <name type="scientific">Ascobolus immersus RN42</name>
    <dbReference type="NCBI Taxonomy" id="1160509"/>
    <lineage>
        <taxon>Eukaryota</taxon>
        <taxon>Fungi</taxon>
        <taxon>Dikarya</taxon>
        <taxon>Ascomycota</taxon>
        <taxon>Pezizomycotina</taxon>
        <taxon>Pezizomycetes</taxon>
        <taxon>Pezizales</taxon>
        <taxon>Ascobolaceae</taxon>
        <taxon>Ascobolus</taxon>
    </lineage>
</organism>
<feature type="compositionally biased region" description="Basic and acidic residues" evidence="1">
    <location>
        <begin position="121"/>
        <end position="141"/>
    </location>
</feature>
<dbReference type="EMBL" id="ML119838">
    <property type="protein sequence ID" value="RPA72969.1"/>
    <property type="molecule type" value="Genomic_DNA"/>
</dbReference>
<accession>A0A3N4HFS0</accession>
<reference evidence="2 3" key="1">
    <citation type="journal article" date="2018" name="Nat. Ecol. Evol.">
        <title>Pezizomycetes genomes reveal the molecular basis of ectomycorrhizal truffle lifestyle.</title>
        <authorList>
            <person name="Murat C."/>
            <person name="Payen T."/>
            <person name="Noel B."/>
            <person name="Kuo A."/>
            <person name="Morin E."/>
            <person name="Chen J."/>
            <person name="Kohler A."/>
            <person name="Krizsan K."/>
            <person name="Balestrini R."/>
            <person name="Da Silva C."/>
            <person name="Montanini B."/>
            <person name="Hainaut M."/>
            <person name="Levati E."/>
            <person name="Barry K.W."/>
            <person name="Belfiori B."/>
            <person name="Cichocki N."/>
            <person name="Clum A."/>
            <person name="Dockter R.B."/>
            <person name="Fauchery L."/>
            <person name="Guy J."/>
            <person name="Iotti M."/>
            <person name="Le Tacon F."/>
            <person name="Lindquist E.A."/>
            <person name="Lipzen A."/>
            <person name="Malagnac F."/>
            <person name="Mello A."/>
            <person name="Molinier V."/>
            <person name="Miyauchi S."/>
            <person name="Poulain J."/>
            <person name="Riccioni C."/>
            <person name="Rubini A."/>
            <person name="Sitrit Y."/>
            <person name="Splivallo R."/>
            <person name="Traeger S."/>
            <person name="Wang M."/>
            <person name="Zifcakova L."/>
            <person name="Wipf D."/>
            <person name="Zambonelli A."/>
            <person name="Paolocci F."/>
            <person name="Nowrousian M."/>
            <person name="Ottonello S."/>
            <person name="Baldrian P."/>
            <person name="Spatafora J.W."/>
            <person name="Henrissat B."/>
            <person name="Nagy L.G."/>
            <person name="Aury J.M."/>
            <person name="Wincker P."/>
            <person name="Grigoriev I.V."/>
            <person name="Bonfante P."/>
            <person name="Martin F.M."/>
        </authorList>
    </citation>
    <scope>NUCLEOTIDE SEQUENCE [LARGE SCALE GENOMIC DNA]</scope>
    <source>
        <strain evidence="2 3">RN42</strain>
    </source>
</reference>
<proteinExistence type="predicted"/>
<dbReference type="AlphaFoldDB" id="A0A3N4HFS0"/>
<evidence type="ECO:0000313" key="3">
    <source>
        <dbReference type="Proteomes" id="UP000275078"/>
    </source>
</evidence>
<feature type="compositionally biased region" description="Polar residues" evidence="1">
    <location>
        <begin position="157"/>
        <end position="173"/>
    </location>
</feature>